<sequence length="125" mass="13807">MRSMARPFIVCEVGSGISASFWMDNWTSLGPLLDLTAGQGHATTGLPLNAVVADAIIEGAWWIERSRSRNPVISLIKQCLPDPIPISQDSNDDQYLWKVGDAVPTNRFPSAATWNFLQPHIQPVY</sequence>
<name>A0A3P6CG44_BRAOL</name>
<proteinExistence type="predicted"/>
<evidence type="ECO:0008006" key="2">
    <source>
        <dbReference type="Google" id="ProtNLM"/>
    </source>
</evidence>
<reference evidence="1" key="1">
    <citation type="submission" date="2018-11" db="EMBL/GenBank/DDBJ databases">
        <authorList>
            <consortium name="Genoscope - CEA"/>
            <person name="William W."/>
        </authorList>
    </citation>
    <scope>NUCLEOTIDE SEQUENCE</scope>
</reference>
<accession>A0A3P6CG44</accession>
<organism evidence="1">
    <name type="scientific">Brassica oleracea</name>
    <name type="common">Wild cabbage</name>
    <dbReference type="NCBI Taxonomy" id="3712"/>
    <lineage>
        <taxon>Eukaryota</taxon>
        <taxon>Viridiplantae</taxon>
        <taxon>Streptophyta</taxon>
        <taxon>Embryophyta</taxon>
        <taxon>Tracheophyta</taxon>
        <taxon>Spermatophyta</taxon>
        <taxon>Magnoliopsida</taxon>
        <taxon>eudicotyledons</taxon>
        <taxon>Gunneridae</taxon>
        <taxon>Pentapetalae</taxon>
        <taxon>rosids</taxon>
        <taxon>malvids</taxon>
        <taxon>Brassicales</taxon>
        <taxon>Brassicaceae</taxon>
        <taxon>Brassiceae</taxon>
        <taxon>Brassica</taxon>
    </lineage>
</organism>
<evidence type="ECO:0000313" key="1">
    <source>
        <dbReference type="EMBL" id="VDD07472.1"/>
    </source>
</evidence>
<gene>
    <name evidence="1" type="ORF">BOLC4T23527H</name>
</gene>
<dbReference type="EMBL" id="LR031873">
    <property type="protein sequence ID" value="VDD07472.1"/>
    <property type="molecule type" value="Genomic_DNA"/>
</dbReference>
<dbReference type="AlphaFoldDB" id="A0A3P6CG44"/>
<protein>
    <recommendedName>
        <fullName evidence="2">Reverse transcriptase zinc-binding domain-containing protein</fullName>
    </recommendedName>
</protein>